<keyword evidence="2" id="KW-1185">Reference proteome</keyword>
<reference evidence="1 2" key="1">
    <citation type="submission" date="2023-12" db="EMBL/GenBank/DDBJ databases">
        <title>A high-quality genome assembly for Dillenia turbinata (Dilleniales).</title>
        <authorList>
            <person name="Chanderbali A."/>
        </authorList>
    </citation>
    <scope>NUCLEOTIDE SEQUENCE [LARGE SCALE GENOMIC DNA]</scope>
    <source>
        <strain evidence="1">LSX21</strain>
        <tissue evidence="1">Leaf</tissue>
    </source>
</reference>
<proteinExistence type="predicted"/>
<protein>
    <submittedName>
        <fullName evidence="1">Uncharacterized protein</fullName>
    </submittedName>
</protein>
<gene>
    <name evidence="1" type="ORF">RJ641_022454</name>
</gene>
<comment type="caution">
    <text evidence="1">The sequence shown here is derived from an EMBL/GenBank/DDBJ whole genome shotgun (WGS) entry which is preliminary data.</text>
</comment>
<evidence type="ECO:0000313" key="1">
    <source>
        <dbReference type="EMBL" id="KAK6912853.1"/>
    </source>
</evidence>
<dbReference type="AlphaFoldDB" id="A0AAN8ULK8"/>
<dbReference type="EMBL" id="JBAMMX010000027">
    <property type="protein sequence ID" value="KAK6912853.1"/>
    <property type="molecule type" value="Genomic_DNA"/>
</dbReference>
<dbReference type="PANTHER" id="PTHR33984">
    <property type="entry name" value="OS02G0717600 PROTEIN"/>
    <property type="match status" value="1"/>
</dbReference>
<dbReference type="PANTHER" id="PTHR33984:SF10">
    <property type="entry name" value="S1 MOTIF DOMAIN-CONTAINING PROTEIN"/>
    <property type="match status" value="1"/>
</dbReference>
<organism evidence="1 2">
    <name type="scientific">Dillenia turbinata</name>
    <dbReference type="NCBI Taxonomy" id="194707"/>
    <lineage>
        <taxon>Eukaryota</taxon>
        <taxon>Viridiplantae</taxon>
        <taxon>Streptophyta</taxon>
        <taxon>Embryophyta</taxon>
        <taxon>Tracheophyta</taxon>
        <taxon>Spermatophyta</taxon>
        <taxon>Magnoliopsida</taxon>
        <taxon>eudicotyledons</taxon>
        <taxon>Gunneridae</taxon>
        <taxon>Pentapetalae</taxon>
        <taxon>Dilleniales</taxon>
        <taxon>Dilleniaceae</taxon>
        <taxon>Dillenia</taxon>
    </lineage>
</organism>
<dbReference type="Proteomes" id="UP001370490">
    <property type="component" value="Unassembled WGS sequence"/>
</dbReference>
<name>A0AAN8ULK8_9MAGN</name>
<evidence type="ECO:0000313" key="2">
    <source>
        <dbReference type="Proteomes" id="UP001370490"/>
    </source>
</evidence>
<sequence>MEKYFCVFAKKAPMGSKHMVVGVKQVKQEGSEEWDESMPLPGGIIEGFAESEFNELFLPAKTKSRIELTVGKVEPENGSCVDQGGVRMIKLWAFIVPERYSKLHRTRFTIRATSNDRHIAVLGDMASNQCVELQEMSRKVVNVEFIGFNRIPVEYEWKIKVDTYLPDKRSTVVSKASRPLQVGPWPGFLKQLLLGLLGKSLNTGKEGTQQNSSASFQNQLVQGISFICIFSVAKGTEADLAGLAQLHFKANETGYLLVISRLEGKSLMPSDVCSEGLISCHEDGEIKELLLFAVDEMDGIHLHIMTWPNQTPVLASRTNGVGMTLRPPNGYFTTP</sequence>
<accession>A0AAN8ULK8</accession>